<evidence type="ECO:0000256" key="3">
    <source>
        <dbReference type="ARBA" id="ARBA00022723"/>
    </source>
</evidence>
<dbReference type="SUPFAM" id="SSF102712">
    <property type="entry name" value="JAB1/MPN domain"/>
    <property type="match status" value="1"/>
</dbReference>
<dbReference type="GO" id="GO:0008237">
    <property type="term" value="F:metallopeptidase activity"/>
    <property type="evidence" value="ECO:0007669"/>
    <property type="project" value="UniProtKB-KW"/>
</dbReference>
<dbReference type="InterPro" id="IPR001405">
    <property type="entry name" value="UPF0758"/>
</dbReference>
<gene>
    <name evidence="9" type="ORF">Z955_06770</name>
</gene>
<evidence type="ECO:0000313" key="10">
    <source>
        <dbReference type="Proteomes" id="UP000030014"/>
    </source>
</evidence>
<keyword evidence="4" id="KW-0378">Hydrolase</keyword>
<dbReference type="CDD" id="cd08071">
    <property type="entry name" value="MPN_DUF2466"/>
    <property type="match status" value="1"/>
</dbReference>
<keyword evidence="5" id="KW-0862">Zinc</keyword>
<dbReference type="NCBIfam" id="NF000642">
    <property type="entry name" value="PRK00024.1"/>
    <property type="match status" value="1"/>
</dbReference>
<dbReference type="EMBL" id="JDRY01000033">
    <property type="protein sequence ID" value="KGM99528.1"/>
    <property type="molecule type" value="Genomic_DNA"/>
</dbReference>
<dbReference type="GO" id="GO:0046872">
    <property type="term" value="F:metal ion binding"/>
    <property type="evidence" value="ECO:0007669"/>
    <property type="project" value="UniProtKB-KW"/>
</dbReference>
<dbReference type="GO" id="GO:0006508">
    <property type="term" value="P:proteolysis"/>
    <property type="evidence" value="ECO:0007669"/>
    <property type="project" value="UniProtKB-KW"/>
</dbReference>
<evidence type="ECO:0000259" key="8">
    <source>
        <dbReference type="PROSITE" id="PS50249"/>
    </source>
</evidence>
<dbReference type="PROSITE" id="PS50249">
    <property type="entry name" value="MPN"/>
    <property type="match status" value="1"/>
</dbReference>
<protein>
    <submittedName>
        <fullName evidence="9">DNA repair protein RadC</fullName>
    </submittedName>
</protein>
<dbReference type="PROSITE" id="PS01302">
    <property type="entry name" value="UPF0758"/>
    <property type="match status" value="1"/>
</dbReference>
<dbReference type="Proteomes" id="UP000030014">
    <property type="component" value="Unassembled WGS sequence"/>
</dbReference>
<accession>A0A0A0IG43</accession>
<dbReference type="InterPro" id="IPR046778">
    <property type="entry name" value="UPF0758_N"/>
</dbReference>
<feature type="domain" description="MPN" evidence="8">
    <location>
        <begin position="106"/>
        <end position="228"/>
    </location>
</feature>
<proteinExistence type="inferred from homology"/>
<reference evidence="9 10" key="1">
    <citation type="submission" date="2014-01" db="EMBL/GenBank/DDBJ databases">
        <title>Plasmidome dynamics in the species complex Clostridium novyi sensu lato converts strains of independent lineages into distinctly different pathogens.</title>
        <authorList>
            <person name="Skarin H."/>
            <person name="Segerman B."/>
        </authorList>
    </citation>
    <scope>NUCLEOTIDE SEQUENCE [LARGE SCALE GENOMIC DNA]</scope>
    <source>
        <strain evidence="9 10">DC5</strain>
    </source>
</reference>
<evidence type="ECO:0000256" key="2">
    <source>
        <dbReference type="ARBA" id="ARBA00022670"/>
    </source>
</evidence>
<keyword evidence="2" id="KW-0645">Protease</keyword>
<dbReference type="InterPro" id="IPR020891">
    <property type="entry name" value="UPF0758_CS"/>
</dbReference>
<dbReference type="PANTHER" id="PTHR30471">
    <property type="entry name" value="DNA REPAIR PROTEIN RADC"/>
    <property type="match status" value="1"/>
</dbReference>
<dbReference type="NCBIfam" id="TIGR00608">
    <property type="entry name" value="radc"/>
    <property type="match status" value="1"/>
</dbReference>
<sequence length="228" mass="25575">MYNTFKIMDLPQSERPRERLLKYGAQSLSNSELIAIILRTGSSNENVLNLSSRILKECRGLNGLLTLMPEEMMTLKGIGSAKATQIIAIGELAKRFKAYKSGDIYIIKSPRDVADLVMDEMRYFKEEHLRVIMLNTKNIVIDCKDVSIGSLNSTIVHPREIFSYAIKKNSASIIICHNHPSGVCTPSSEDIDVTIRLKKCSEILGINLLDHLIIGHGNYISLKEKNIL</sequence>
<dbReference type="Pfam" id="PF20582">
    <property type="entry name" value="UPF0758_N"/>
    <property type="match status" value="1"/>
</dbReference>
<evidence type="ECO:0000256" key="4">
    <source>
        <dbReference type="ARBA" id="ARBA00022801"/>
    </source>
</evidence>
<dbReference type="Pfam" id="PF04002">
    <property type="entry name" value="RadC"/>
    <property type="match status" value="1"/>
</dbReference>
<keyword evidence="3" id="KW-0479">Metal-binding</keyword>
<keyword evidence="6" id="KW-0482">Metalloprotease</keyword>
<comment type="caution">
    <text evidence="9">The sequence shown here is derived from an EMBL/GenBank/DDBJ whole genome shotgun (WGS) entry which is preliminary data.</text>
</comment>
<evidence type="ECO:0000256" key="6">
    <source>
        <dbReference type="ARBA" id="ARBA00023049"/>
    </source>
</evidence>
<dbReference type="AlphaFoldDB" id="A0A0A0IG43"/>
<evidence type="ECO:0000256" key="7">
    <source>
        <dbReference type="RuleBase" id="RU003797"/>
    </source>
</evidence>
<evidence type="ECO:0000256" key="1">
    <source>
        <dbReference type="ARBA" id="ARBA00010243"/>
    </source>
</evidence>
<dbReference type="InterPro" id="IPR025657">
    <property type="entry name" value="RadC_JAB"/>
</dbReference>
<dbReference type="Gene3D" id="3.40.140.10">
    <property type="entry name" value="Cytidine Deaminase, domain 2"/>
    <property type="match status" value="1"/>
</dbReference>
<evidence type="ECO:0000256" key="5">
    <source>
        <dbReference type="ARBA" id="ARBA00022833"/>
    </source>
</evidence>
<dbReference type="RefSeq" id="WP_039258401.1">
    <property type="nucleotide sequence ID" value="NZ_JDRY01000033.1"/>
</dbReference>
<name>A0A0A0IG43_CLOBO</name>
<dbReference type="PANTHER" id="PTHR30471:SF3">
    <property type="entry name" value="UPF0758 PROTEIN YEES-RELATED"/>
    <property type="match status" value="1"/>
</dbReference>
<dbReference type="InterPro" id="IPR037518">
    <property type="entry name" value="MPN"/>
</dbReference>
<evidence type="ECO:0000313" key="9">
    <source>
        <dbReference type="EMBL" id="KGM99528.1"/>
    </source>
</evidence>
<comment type="similarity">
    <text evidence="1 7">Belongs to the UPF0758 family.</text>
</comment>
<organism evidence="9 10">
    <name type="scientific">Clostridium botulinum C/D str. DC5</name>
    <dbReference type="NCBI Taxonomy" id="1443128"/>
    <lineage>
        <taxon>Bacteria</taxon>
        <taxon>Bacillati</taxon>
        <taxon>Bacillota</taxon>
        <taxon>Clostridia</taxon>
        <taxon>Eubacteriales</taxon>
        <taxon>Clostridiaceae</taxon>
        <taxon>Clostridium</taxon>
    </lineage>
</organism>